<proteinExistence type="predicted"/>
<feature type="region of interest" description="Disordered" evidence="1">
    <location>
        <begin position="1"/>
        <end position="224"/>
    </location>
</feature>
<feature type="compositionally biased region" description="Low complexity" evidence="1">
    <location>
        <begin position="153"/>
        <end position="165"/>
    </location>
</feature>
<feature type="compositionally biased region" description="Polar residues" evidence="1">
    <location>
        <begin position="141"/>
        <end position="152"/>
    </location>
</feature>
<feature type="region of interest" description="Disordered" evidence="1">
    <location>
        <begin position="242"/>
        <end position="335"/>
    </location>
</feature>
<dbReference type="OrthoDB" id="3784821at2759"/>
<reference evidence="2 3" key="1">
    <citation type="submission" date="2015-07" db="EMBL/GenBank/DDBJ databases">
        <title>Emmonsia species relationships and genome sequence.</title>
        <authorList>
            <consortium name="The Broad Institute Genomics Platform"/>
            <person name="Cuomo C.A."/>
            <person name="Munoz J.F."/>
            <person name="Imamovic A."/>
            <person name="Priest M.E."/>
            <person name="Young S."/>
            <person name="Clay O.K."/>
            <person name="McEwen J.G."/>
        </authorList>
    </citation>
    <scope>NUCLEOTIDE SEQUENCE [LARGE SCALE GENOMIC DNA]</scope>
    <source>
        <strain evidence="2 3">UAMH 9510</strain>
    </source>
</reference>
<name>A0A1J9Q3V0_9EURO</name>
<keyword evidence="3" id="KW-1185">Reference proteome</keyword>
<accession>A0A1J9Q3V0</accession>
<feature type="compositionally biased region" description="Basic and acidic residues" evidence="1">
    <location>
        <begin position="118"/>
        <end position="131"/>
    </location>
</feature>
<feature type="compositionally biased region" description="Low complexity" evidence="1">
    <location>
        <begin position="26"/>
        <end position="55"/>
    </location>
</feature>
<sequence>MSTTPEVVAKKRGRPKKVVAAAEIESSATAPASKKTKSATATPSTGKKSISTTTRTPRKSSPKTSPTAASELKAATIAPIDQKPAVKKGSPLQLKKTPTISPDPAQETSNSPSAPSKTLDDDKKAKSDPAHLKPRPRASVLNPSVEQSIEPQSASADSISNSESAELPENLKTIGKKQPEANNNTSQAAGEISESFTKSTGGGGTIELDQVTQQTQTRRQTTPQISVAAAAVQGSKILNALAASSQSAVSTTSAQDKIKKSSRPIERSPVLATAEMPAPAHKKVSPSSSRQPPSQPPPITPPRKQATPRETQRLKPQRPAEHPPSVKPQDIRNTKQYKTLARRWTSAMVALPILLYTSYALYERVFADKAPRGLPGTNNFPQGNDSSHSSSPSSTLSSSTPSSGSTTTTNQNNSTI</sequence>
<feature type="compositionally biased region" description="Basic and acidic residues" evidence="1">
    <location>
        <begin position="310"/>
        <end position="321"/>
    </location>
</feature>
<evidence type="ECO:0000256" key="1">
    <source>
        <dbReference type="SAM" id="MobiDB-lite"/>
    </source>
</evidence>
<feature type="compositionally biased region" description="Polar residues" evidence="1">
    <location>
        <begin position="376"/>
        <end position="385"/>
    </location>
</feature>
<gene>
    <name evidence="2" type="ORF">AJ78_08423</name>
</gene>
<dbReference type="EMBL" id="LGRN01000741">
    <property type="protein sequence ID" value="OJD10612.1"/>
    <property type="molecule type" value="Genomic_DNA"/>
</dbReference>
<evidence type="ECO:0000313" key="2">
    <source>
        <dbReference type="EMBL" id="OJD10612.1"/>
    </source>
</evidence>
<feature type="compositionally biased region" description="Low complexity" evidence="1">
    <location>
        <begin position="242"/>
        <end position="255"/>
    </location>
</feature>
<dbReference type="Proteomes" id="UP000182235">
    <property type="component" value="Unassembled WGS sequence"/>
</dbReference>
<dbReference type="AlphaFoldDB" id="A0A1J9Q3V0"/>
<feature type="compositionally biased region" description="Low complexity" evidence="1">
    <location>
        <begin position="210"/>
        <end position="222"/>
    </location>
</feature>
<dbReference type="VEuPathDB" id="FungiDB:AJ78_08423"/>
<dbReference type="STRING" id="1447872.A0A1J9Q3V0"/>
<comment type="caution">
    <text evidence="2">The sequence shown here is derived from an EMBL/GenBank/DDBJ whole genome shotgun (WGS) entry which is preliminary data.</text>
</comment>
<feature type="compositionally biased region" description="Low complexity" evidence="1">
    <location>
        <begin position="386"/>
        <end position="416"/>
    </location>
</feature>
<feature type="region of interest" description="Disordered" evidence="1">
    <location>
        <begin position="370"/>
        <end position="416"/>
    </location>
</feature>
<feature type="compositionally biased region" description="Basic and acidic residues" evidence="1">
    <location>
        <begin position="256"/>
        <end position="266"/>
    </location>
</feature>
<protein>
    <submittedName>
        <fullName evidence="2">Uncharacterized protein</fullName>
    </submittedName>
</protein>
<organism evidence="2 3">
    <name type="scientific">Emergomyces pasteurianus Ep9510</name>
    <dbReference type="NCBI Taxonomy" id="1447872"/>
    <lineage>
        <taxon>Eukaryota</taxon>
        <taxon>Fungi</taxon>
        <taxon>Dikarya</taxon>
        <taxon>Ascomycota</taxon>
        <taxon>Pezizomycotina</taxon>
        <taxon>Eurotiomycetes</taxon>
        <taxon>Eurotiomycetidae</taxon>
        <taxon>Onygenales</taxon>
        <taxon>Ajellomycetaceae</taxon>
        <taxon>Emergomyces</taxon>
    </lineage>
</organism>
<feature type="compositionally biased region" description="Polar residues" evidence="1">
    <location>
        <begin position="180"/>
        <end position="199"/>
    </location>
</feature>
<feature type="compositionally biased region" description="Polar residues" evidence="1">
    <location>
        <begin position="96"/>
        <end position="116"/>
    </location>
</feature>
<evidence type="ECO:0000313" key="3">
    <source>
        <dbReference type="Proteomes" id="UP000182235"/>
    </source>
</evidence>